<name>A0A011N050_9PROT</name>
<dbReference type="AlphaFoldDB" id="A0A011N050"/>
<sequence length="168" mass="18055">MNSAIDLLKAIRSGRLQDVLAVLDSGAPVELLDGRGDPGLPLGVACFMGFPDIVRELVRRGAKVNTADNSQPTSPVSMAIRGKRKEVLKVLIELGAEIPSGLNTGLSEQEILVARWRGQHYGAAMPKAADAAPDAPVYEEIEMVRCYGTDTSVLDADLIRAAREMEKK</sequence>
<dbReference type="Pfam" id="PF12796">
    <property type="entry name" value="Ank_2"/>
    <property type="match status" value="1"/>
</dbReference>
<dbReference type="SUPFAM" id="SSF48403">
    <property type="entry name" value="Ankyrin repeat"/>
    <property type="match status" value="1"/>
</dbReference>
<proteinExistence type="predicted"/>
<gene>
    <name evidence="2" type="ORF">AW08_01439</name>
</gene>
<dbReference type="PATRIC" id="fig|1454001.3.peg.1492"/>
<evidence type="ECO:0000256" key="1">
    <source>
        <dbReference type="PROSITE-ProRule" id="PRU00023"/>
    </source>
</evidence>
<dbReference type="EMBL" id="JFAX01000006">
    <property type="protein sequence ID" value="EXI68221.1"/>
    <property type="molecule type" value="Genomic_DNA"/>
</dbReference>
<organism evidence="2 3">
    <name type="scientific">Candidatus Accumulibacter adjunctus</name>
    <dbReference type="NCBI Taxonomy" id="1454001"/>
    <lineage>
        <taxon>Bacteria</taxon>
        <taxon>Pseudomonadati</taxon>
        <taxon>Pseudomonadota</taxon>
        <taxon>Betaproteobacteria</taxon>
        <taxon>Candidatus Accumulibacter</taxon>
    </lineage>
</organism>
<dbReference type="Gene3D" id="1.25.40.20">
    <property type="entry name" value="Ankyrin repeat-containing domain"/>
    <property type="match status" value="1"/>
</dbReference>
<dbReference type="Proteomes" id="UP000020218">
    <property type="component" value="Unassembled WGS sequence"/>
</dbReference>
<keyword evidence="1" id="KW-0040">ANK repeat</keyword>
<dbReference type="STRING" id="1454001.AW08_01439"/>
<keyword evidence="3" id="KW-1185">Reference proteome</keyword>
<accession>A0A011N050</accession>
<feature type="repeat" description="ANK" evidence="1">
    <location>
        <begin position="37"/>
        <end position="69"/>
    </location>
</feature>
<dbReference type="PROSITE" id="PS50088">
    <property type="entry name" value="ANK_REPEAT"/>
    <property type="match status" value="1"/>
</dbReference>
<evidence type="ECO:0000313" key="3">
    <source>
        <dbReference type="Proteomes" id="UP000020218"/>
    </source>
</evidence>
<reference evidence="2" key="1">
    <citation type="submission" date="2014-02" db="EMBL/GenBank/DDBJ databases">
        <title>Expanding our view of genomic diversity in Candidatus Accumulibacter clades.</title>
        <authorList>
            <person name="Skennerton C.T."/>
            <person name="Barr J.J."/>
            <person name="Slater F.R."/>
            <person name="Bond P.L."/>
            <person name="Tyson G.W."/>
        </authorList>
    </citation>
    <scope>NUCLEOTIDE SEQUENCE [LARGE SCALE GENOMIC DNA]</scope>
</reference>
<protein>
    <submittedName>
        <fullName evidence="2">Ankyrin repeat protein</fullName>
    </submittedName>
</protein>
<dbReference type="InterPro" id="IPR036770">
    <property type="entry name" value="Ankyrin_rpt-contain_sf"/>
</dbReference>
<evidence type="ECO:0000313" key="2">
    <source>
        <dbReference type="EMBL" id="EXI68221.1"/>
    </source>
</evidence>
<comment type="caution">
    <text evidence="2">The sequence shown here is derived from an EMBL/GenBank/DDBJ whole genome shotgun (WGS) entry which is preliminary data.</text>
</comment>
<dbReference type="InterPro" id="IPR002110">
    <property type="entry name" value="Ankyrin_rpt"/>
</dbReference>